<feature type="chain" id="PRO_5019294258" evidence="1">
    <location>
        <begin position="26"/>
        <end position="190"/>
    </location>
</feature>
<dbReference type="PROSITE" id="PS51257">
    <property type="entry name" value="PROKAR_LIPOPROTEIN"/>
    <property type="match status" value="1"/>
</dbReference>
<dbReference type="EMBL" id="QYCN01000003">
    <property type="protein sequence ID" value="RIY13308.1"/>
    <property type="molecule type" value="Genomic_DNA"/>
</dbReference>
<evidence type="ECO:0000313" key="2">
    <source>
        <dbReference type="EMBL" id="RIY13308.1"/>
    </source>
</evidence>
<gene>
    <name evidence="2" type="ORF">D0T11_02410</name>
</gene>
<reference evidence="2 3" key="2">
    <citation type="submission" date="2019-01" db="EMBL/GenBank/DDBJ databases">
        <title>Hymenobacter humicola sp. nov., isolated from soils in Antarctica.</title>
        <authorList>
            <person name="Sedlacek I."/>
            <person name="Holochova P."/>
            <person name="Kralova S."/>
            <person name="Pantucek R."/>
            <person name="Stankova E."/>
            <person name="Vrbovska V."/>
            <person name="Kristofova L."/>
            <person name="Svec P."/>
            <person name="Busse H.-J."/>
        </authorList>
    </citation>
    <scope>NUCLEOTIDE SEQUENCE [LARGE SCALE GENOMIC DNA]</scope>
    <source>
        <strain evidence="2 3">CCM 8852</strain>
    </source>
</reference>
<proteinExistence type="predicted"/>
<reference evidence="2 3" key="1">
    <citation type="submission" date="2018-09" db="EMBL/GenBank/DDBJ databases">
        <authorList>
            <person name="Zeman M."/>
            <person name="Pardy F."/>
        </authorList>
    </citation>
    <scope>NUCLEOTIDE SEQUENCE [LARGE SCALE GENOMIC DNA]</scope>
    <source>
        <strain evidence="2 3">CCM 8852</strain>
    </source>
</reference>
<organism evidence="2 3">
    <name type="scientific">Hymenobacter rubripertinctus</name>
    <dbReference type="NCBI Taxonomy" id="2029981"/>
    <lineage>
        <taxon>Bacteria</taxon>
        <taxon>Pseudomonadati</taxon>
        <taxon>Bacteroidota</taxon>
        <taxon>Cytophagia</taxon>
        <taxon>Cytophagales</taxon>
        <taxon>Hymenobacteraceae</taxon>
        <taxon>Hymenobacter</taxon>
    </lineage>
</organism>
<sequence>MMNRFSRFILAPLAGGALVLGGLTACETTKRGFPEVSSPTNDPDALNRRQLEATSTQVADVTDGKVRYLVPKDQLAGAFTRQFGDGTSINKTIIRKVQETPKDKPVYYMVGMGLRNGMFRAMALPLQTSSDNSLYLNSNAPRYIITSVGCTFCFFNFERNEIVGTSCEENTGGSRCDLRVETNNAFFPRR</sequence>
<protein>
    <submittedName>
        <fullName evidence="2">Uncharacterized protein</fullName>
    </submittedName>
</protein>
<evidence type="ECO:0000256" key="1">
    <source>
        <dbReference type="SAM" id="SignalP"/>
    </source>
</evidence>
<dbReference type="Proteomes" id="UP000284250">
    <property type="component" value="Unassembled WGS sequence"/>
</dbReference>
<name>A0A418R716_9BACT</name>
<feature type="signal peptide" evidence="1">
    <location>
        <begin position="1"/>
        <end position="25"/>
    </location>
</feature>
<keyword evidence="3" id="KW-1185">Reference proteome</keyword>
<dbReference type="AlphaFoldDB" id="A0A418R716"/>
<keyword evidence="1" id="KW-0732">Signal</keyword>
<comment type="caution">
    <text evidence="2">The sequence shown here is derived from an EMBL/GenBank/DDBJ whole genome shotgun (WGS) entry which is preliminary data.</text>
</comment>
<evidence type="ECO:0000313" key="3">
    <source>
        <dbReference type="Proteomes" id="UP000284250"/>
    </source>
</evidence>
<dbReference type="RefSeq" id="WP_119654192.1">
    <property type="nucleotide sequence ID" value="NZ_JBHUOI010000002.1"/>
</dbReference>
<accession>A0A418R716</accession>